<dbReference type="RefSeq" id="WP_098540474.1">
    <property type="nucleotide sequence ID" value="NZ_NUYN01000017.1"/>
</dbReference>
<evidence type="ECO:0008006" key="4">
    <source>
        <dbReference type="Google" id="ProtNLM"/>
    </source>
</evidence>
<name>A0A2B1KHM8_BACCE</name>
<feature type="chain" id="PRO_5012360468" description="Group-specific protein" evidence="1">
    <location>
        <begin position="26"/>
        <end position="134"/>
    </location>
</feature>
<evidence type="ECO:0000256" key="1">
    <source>
        <dbReference type="SAM" id="SignalP"/>
    </source>
</evidence>
<accession>A0A2B1KHM8</accession>
<evidence type="ECO:0000313" key="2">
    <source>
        <dbReference type="EMBL" id="PFN26004.1"/>
    </source>
</evidence>
<dbReference type="Proteomes" id="UP000225182">
    <property type="component" value="Unassembled WGS sequence"/>
</dbReference>
<reference evidence="2 3" key="1">
    <citation type="submission" date="2017-09" db="EMBL/GenBank/DDBJ databases">
        <title>Large-scale bioinformatics analysis of Bacillus genomes uncovers conserved roles of natural products in bacterial physiology.</title>
        <authorList>
            <consortium name="Agbiome Team Llc"/>
            <person name="Bleich R.M."/>
            <person name="Grubbs K.J."/>
            <person name="Santa Maria K.C."/>
            <person name="Allen S.E."/>
            <person name="Farag S."/>
            <person name="Shank E.A."/>
            <person name="Bowers A."/>
        </authorList>
    </citation>
    <scope>NUCLEOTIDE SEQUENCE [LARGE SCALE GENOMIC DNA]</scope>
    <source>
        <strain evidence="2 3">AFS076905</strain>
    </source>
</reference>
<organism evidence="2 3">
    <name type="scientific">Bacillus cereus</name>
    <dbReference type="NCBI Taxonomy" id="1396"/>
    <lineage>
        <taxon>Bacteria</taxon>
        <taxon>Bacillati</taxon>
        <taxon>Bacillota</taxon>
        <taxon>Bacilli</taxon>
        <taxon>Bacillales</taxon>
        <taxon>Bacillaceae</taxon>
        <taxon>Bacillus</taxon>
        <taxon>Bacillus cereus group</taxon>
    </lineage>
</organism>
<sequence length="134" mass="14943">MKKLIQSTILALSLAMGVGSTVTFAAETENYVHKTPTVYENINTNSIYLKIPVDSSFRSGKVVWQVQQADGTWENVIYPRTRNPQYFVGCSMSLGISKPSLSIPQYYRVKMVNSTAGTTFISDSVKITPYAKYL</sequence>
<feature type="signal peptide" evidence="1">
    <location>
        <begin position="1"/>
        <end position="25"/>
    </location>
</feature>
<proteinExistence type="predicted"/>
<comment type="caution">
    <text evidence="2">The sequence shown here is derived from an EMBL/GenBank/DDBJ whole genome shotgun (WGS) entry which is preliminary data.</text>
</comment>
<keyword evidence="1" id="KW-0732">Signal</keyword>
<dbReference type="EMBL" id="NUYN01000017">
    <property type="protein sequence ID" value="PFN26004.1"/>
    <property type="molecule type" value="Genomic_DNA"/>
</dbReference>
<evidence type="ECO:0000313" key="3">
    <source>
        <dbReference type="Proteomes" id="UP000225182"/>
    </source>
</evidence>
<protein>
    <recommendedName>
        <fullName evidence="4">Group-specific protein</fullName>
    </recommendedName>
</protein>
<gene>
    <name evidence="2" type="ORF">COJ50_12535</name>
</gene>
<dbReference type="AlphaFoldDB" id="A0A2B1KHM8"/>